<comment type="caution">
    <text evidence="13">The sequence shown here is derived from an EMBL/GenBank/DDBJ whole genome shotgun (WGS) entry which is preliminary data.</text>
</comment>
<keyword evidence="8" id="KW-0325">Glycoprotein</keyword>
<dbReference type="GO" id="GO:0051957">
    <property type="term" value="P:positive regulation of amino acid transport"/>
    <property type="evidence" value="ECO:0007669"/>
    <property type="project" value="TreeGrafter"/>
</dbReference>
<organism evidence="13 14">
    <name type="scientific">Acipenser oxyrinchus oxyrinchus</name>
    <dbReference type="NCBI Taxonomy" id="40147"/>
    <lineage>
        <taxon>Eukaryota</taxon>
        <taxon>Metazoa</taxon>
        <taxon>Chordata</taxon>
        <taxon>Craniata</taxon>
        <taxon>Vertebrata</taxon>
        <taxon>Euteleostomi</taxon>
        <taxon>Actinopterygii</taxon>
        <taxon>Chondrostei</taxon>
        <taxon>Acipenseriformes</taxon>
        <taxon>Acipenseridae</taxon>
        <taxon>Acipenser</taxon>
    </lineage>
</organism>
<dbReference type="AlphaFoldDB" id="A0AAD8DFK5"/>
<proteinExistence type="predicted"/>
<keyword evidence="6 10" id="KW-1133">Transmembrane helix</keyword>
<evidence type="ECO:0000313" key="14">
    <source>
        <dbReference type="Proteomes" id="UP001230051"/>
    </source>
</evidence>
<evidence type="ECO:0000256" key="4">
    <source>
        <dbReference type="ARBA" id="ARBA00022692"/>
    </source>
</evidence>
<dbReference type="PROSITE" id="PS52010">
    <property type="entry name" value="COLLECTRIN_LIKE"/>
    <property type="match status" value="1"/>
</dbReference>
<gene>
    <name evidence="13" type="primary">CLTRN</name>
    <name evidence="13" type="ORF">AOXY_G10566</name>
</gene>
<evidence type="ECO:0000256" key="9">
    <source>
        <dbReference type="SAM" id="MobiDB-lite"/>
    </source>
</evidence>
<keyword evidence="7 10" id="KW-0472">Membrane</keyword>
<feature type="signal peptide" evidence="11">
    <location>
        <begin position="1"/>
        <end position="18"/>
    </location>
</feature>
<comment type="subcellular location">
    <subcellularLocation>
        <location evidence="1">Cell membrane</location>
        <topology evidence="1">Single-pass type I membrane protein</topology>
    </subcellularLocation>
</comment>
<dbReference type="InterPro" id="IPR042944">
    <property type="entry name" value="Collectrin"/>
</dbReference>
<keyword evidence="14" id="KW-1185">Reference proteome</keyword>
<dbReference type="Proteomes" id="UP001230051">
    <property type="component" value="Unassembled WGS sequence"/>
</dbReference>
<dbReference type="InterPro" id="IPR031588">
    <property type="entry name" value="Collectrin_dom"/>
</dbReference>
<evidence type="ECO:0000256" key="1">
    <source>
        <dbReference type="ARBA" id="ARBA00004251"/>
    </source>
</evidence>
<evidence type="ECO:0000313" key="13">
    <source>
        <dbReference type="EMBL" id="KAK1167799.1"/>
    </source>
</evidence>
<keyword evidence="5 11" id="KW-0732">Signal</keyword>
<dbReference type="EMBL" id="JAGXEW010000009">
    <property type="protein sequence ID" value="KAK1167799.1"/>
    <property type="molecule type" value="Genomic_DNA"/>
</dbReference>
<evidence type="ECO:0000256" key="11">
    <source>
        <dbReference type="SAM" id="SignalP"/>
    </source>
</evidence>
<reference evidence="13" key="1">
    <citation type="submission" date="2022-02" db="EMBL/GenBank/DDBJ databases">
        <title>Atlantic sturgeon de novo genome assembly.</title>
        <authorList>
            <person name="Stock M."/>
            <person name="Klopp C."/>
            <person name="Guiguen Y."/>
            <person name="Cabau C."/>
            <person name="Parinello H."/>
            <person name="Santidrian Yebra-Pimentel E."/>
            <person name="Kuhl H."/>
            <person name="Dirks R.P."/>
            <person name="Guessner J."/>
            <person name="Wuertz S."/>
            <person name="Du K."/>
            <person name="Schartl M."/>
        </authorList>
    </citation>
    <scope>NUCLEOTIDE SEQUENCE</scope>
    <source>
        <strain evidence="13">STURGEONOMICS-FGT-2020</strain>
        <tissue evidence="13">Whole blood</tissue>
    </source>
</reference>
<evidence type="ECO:0000256" key="8">
    <source>
        <dbReference type="ARBA" id="ARBA00023180"/>
    </source>
</evidence>
<feature type="region of interest" description="Disordered" evidence="9">
    <location>
        <begin position="177"/>
        <end position="223"/>
    </location>
</feature>
<evidence type="ECO:0000256" key="7">
    <source>
        <dbReference type="ARBA" id="ARBA00023136"/>
    </source>
</evidence>
<evidence type="ECO:0000259" key="12">
    <source>
        <dbReference type="PROSITE" id="PS52010"/>
    </source>
</evidence>
<protein>
    <submittedName>
        <fullName evidence="13">Collectrin-like</fullName>
    </submittedName>
</protein>
<evidence type="ECO:0000256" key="3">
    <source>
        <dbReference type="ARBA" id="ARBA00022553"/>
    </source>
</evidence>
<feature type="chain" id="PRO_5042074423" evidence="11">
    <location>
        <begin position="19"/>
        <end position="223"/>
    </location>
</feature>
<name>A0AAD8DFK5_ACIOX</name>
<sequence>MLSRVLLALSLVPALALALCQPDGQDAYKVRLSIKTALGANAYEWNESEQFLFRATLAFAMRKYTGQETFNVSSVIVCDETPRVSFWFVVKNPNDTATLIPKNAVEEAIRLSRNRINSAFLLSDKTLQFLGIPPTLAPPSQPSLPVWLIVFGVVMGIVTTGILALIISGFIQRKKKEKTIEDEDEEEKQERIMENGISCETLEGKDGVNNGAYSHDEDRLTQL</sequence>
<keyword evidence="3" id="KW-0597">Phosphoprotein</keyword>
<feature type="compositionally biased region" description="Basic and acidic residues" evidence="9">
    <location>
        <begin position="214"/>
        <end position="223"/>
    </location>
</feature>
<dbReference type="PANTHER" id="PTHR46884:SF1">
    <property type="entry name" value="COLLECTRIN"/>
    <property type="match status" value="1"/>
</dbReference>
<keyword evidence="2" id="KW-1003">Cell membrane</keyword>
<evidence type="ECO:0000256" key="2">
    <source>
        <dbReference type="ARBA" id="ARBA00022475"/>
    </source>
</evidence>
<dbReference type="PANTHER" id="PTHR46884">
    <property type="entry name" value="COLLECTRIN"/>
    <property type="match status" value="1"/>
</dbReference>
<evidence type="ECO:0000256" key="5">
    <source>
        <dbReference type="ARBA" id="ARBA00022729"/>
    </source>
</evidence>
<feature type="domain" description="Collectrin-like" evidence="12">
    <location>
        <begin position="24"/>
        <end position="223"/>
    </location>
</feature>
<evidence type="ECO:0000256" key="6">
    <source>
        <dbReference type="ARBA" id="ARBA00022989"/>
    </source>
</evidence>
<accession>A0AAD8DFK5</accession>
<dbReference type="GO" id="GO:0005886">
    <property type="term" value="C:plasma membrane"/>
    <property type="evidence" value="ECO:0007669"/>
    <property type="project" value="UniProtKB-SubCell"/>
</dbReference>
<dbReference type="Pfam" id="PF16959">
    <property type="entry name" value="Collectrin"/>
    <property type="match status" value="1"/>
</dbReference>
<feature type="transmembrane region" description="Helical" evidence="10">
    <location>
        <begin position="146"/>
        <end position="171"/>
    </location>
</feature>
<dbReference type="GO" id="GO:0070062">
    <property type="term" value="C:extracellular exosome"/>
    <property type="evidence" value="ECO:0007669"/>
    <property type="project" value="TreeGrafter"/>
</dbReference>
<evidence type="ECO:0000256" key="10">
    <source>
        <dbReference type="SAM" id="Phobius"/>
    </source>
</evidence>
<keyword evidence="4 10" id="KW-0812">Transmembrane</keyword>